<feature type="compositionally biased region" description="Basic and acidic residues" evidence="1">
    <location>
        <begin position="51"/>
        <end position="68"/>
    </location>
</feature>
<evidence type="ECO:0000256" key="1">
    <source>
        <dbReference type="SAM" id="MobiDB-lite"/>
    </source>
</evidence>
<dbReference type="Proteomes" id="UP000468928">
    <property type="component" value="Unassembled WGS sequence"/>
</dbReference>
<evidence type="ECO:0000313" key="4">
    <source>
        <dbReference type="EMBL" id="NEW56977.1"/>
    </source>
</evidence>
<feature type="region of interest" description="Disordered" evidence="1">
    <location>
        <begin position="35"/>
        <end position="68"/>
    </location>
</feature>
<organism evidence="3 5">
    <name type="scientific">Nocardia cyriacigeorgica</name>
    <dbReference type="NCBI Taxonomy" id="135487"/>
    <lineage>
        <taxon>Bacteria</taxon>
        <taxon>Bacillati</taxon>
        <taxon>Actinomycetota</taxon>
        <taxon>Actinomycetes</taxon>
        <taxon>Mycobacteriales</taxon>
        <taxon>Nocardiaceae</taxon>
        <taxon>Nocardia</taxon>
    </lineage>
</organism>
<feature type="chain" id="PRO_5039716563" description="Secreted protein" evidence="2">
    <location>
        <begin position="33"/>
        <end position="116"/>
    </location>
</feature>
<keyword evidence="6" id="KW-1185">Reference proteome</keyword>
<gene>
    <name evidence="3" type="ORF">GV789_19400</name>
    <name evidence="4" type="ORF">GV794_15115</name>
</gene>
<name>A0A6P1D922_9NOCA</name>
<evidence type="ECO:0000313" key="5">
    <source>
        <dbReference type="Proteomes" id="UP000468928"/>
    </source>
</evidence>
<evidence type="ECO:0000313" key="6">
    <source>
        <dbReference type="Proteomes" id="UP000470876"/>
    </source>
</evidence>
<evidence type="ECO:0008006" key="7">
    <source>
        <dbReference type="Google" id="ProtNLM"/>
    </source>
</evidence>
<sequence length="116" mass="13497">MFTNTTSTPLRRTAARVAIAGAITVFPLTAVAVPAAADSGSAPPGVTQVDRPGRDWDNRNDWDHNRKWDHDRRWDHDKNWDHDRKWDHDKNWDRGRGHDPFWWLLRSIIPRGFGSF</sequence>
<comment type="caution">
    <text evidence="3">The sequence shown here is derived from an EMBL/GenBank/DDBJ whole genome shotgun (WGS) entry which is preliminary data.</text>
</comment>
<reference evidence="5 6" key="1">
    <citation type="submission" date="2020-01" db="EMBL/GenBank/DDBJ databases">
        <title>Genetics and antimicrobial susceptibilities of Nocardia species isolated from the soil; a comparison with species isolated from humans.</title>
        <authorList>
            <person name="Carrasco G."/>
            <person name="Monzon S."/>
            <person name="Sansegundo M."/>
            <person name="Garcia E."/>
            <person name="Garrido N."/>
            <person name="Medina M.J."/>
            <person name="Villalon P."/>
            <person name="Ramirez-Arocha A.C."/>
            <person name="Jimenez P."/>
            <person name="Cuesta I."/>
            <person name="Valdezate S."/>
        </authorList>
    </citation>
    <scope>NUCLEOTIDE SEQUENCE [LARGE SCALE GENOMIC DNA]</scope>
    <source>
        <strain evidence="3 5">CNM20110639</strain>
        <strain evidence="4 6">CNM20110649</strain>
    </source>
</reference>
<protein>
    <recommendedName>
        <fullName evidence="7">Secreted protein</fullName>
    </recommendedName>
</protein>
<feature type="signal peptide" evidence="2">
    <location>
        <begin position="1"/>
        <end position="32"/>
    </location>
</feature>
<dbReference type="Proteomes" id="UP000470876">
    <property type="component" value="Unassembled WGS sequence"/>
</dbReference>
<evidence type="ECO:0000313" key="3">
    <source>
        <dbReference type="EMBL" id="NEW46598.1"/>
    </source>
</evidence>
<accession>A0A6P1D922</accession>
<evidence type="ECO:0000256" key="2">
    <source>
        <dbReference type="SAM" id="SignalP"/>
    </source>
</evidence>
<dbReference type="AlphaFoldDB" id="A0A6P1D922"/>
<dbReference type="EMBL" id="JAAGUX010000024">
    <property type="protein sequence ID" value="NEW56977.1"/>
    <property type="molecule type" value="Genomic_DNA"/>
</dbReference>
<dbReference type="RefSeq" id="WP_163825536.1">
    <property type="nucleotide sequence ID" value="NZ_JAAGUX010000024.1"/>
</dbReference>
<dbReference type="EMBL" id="JAAGUZ010000055">
    <property type="protein sequence ID" value="NEW46598.1"/>
    <property type="molecule type" value="Genomic_DNA"/>
</dbReference>
<feature type="compositionally biased region" description="Low complexity" evidence="1">
    <location>
        <begin position="35"/>
        <end position="46"/>
    </location>
</feature>
<proteinExistence type="predicted"/>
<keyword evidence="2" id="KW-0732">Signal</keyword>